<feature type="region of interest" description="Disordered" evidence="1">
    <location>
        <begin position="84"/>
        <end position="126"/>
    </location>
</feature>
<evidence type="ECO:0000313" key="3">
    <source>
        <dbReference type="EMBL" id="KAJ1103581.1"/>
    </source>
</evidence>
<dbReference type="Pfam" id="PF13873">
    <property type="entry name" value="Myb_DNA-bind_5"/>
    <property type="match status" value="1"/>
</dbReference>
<proteinExistence type="predicted"/>
<dbReference type="InterPro" id="IPR028002">
    <property type="entry name" value="Myb_DNA-bind_5"/>
</dbReference>
<evidence type="ECO:0000313" key="4">
    <source>
        <dbReference type="Proteomes" id="UP001066276"/>
    </source>
</evidence>
<dbReference type="InterPro" id="IPR001005">
    <property type="entry name" value="SANT/Myb"/>
</dbReference>
<dbReference type="PANTHER" id="PTHR23098:SF22">
    <property type="entry name" value="MYB-LIKE DOMAIN-CONTAINING PROTEIN"/>
    <property type="match status" value="1"/>
</dbReference>
<keyword evidence="4" id="KW-1185">Reference proteome</keyword>
<comment type="caution">
    <text evidence="3">The sequence shown here is derived from an EMBL/GenBank/DDBJ whole genome shotgun (WGS) entry which is preliminary data.</text>
</comment>
<dbReference type="EMBL" id="JANPWB010000013">
    <property type="protein sequence ID" value="KAJ1103581.1"/>
    <property type="molecule type" value="Genomic_DNA"/>
</dbReference>
<feature type="compositionally biased region" description="Polar residues" evidence="1">
    <location>
        <begin position="259"/>
        <end position="268"/>
    </location>
</feature>
<dbReference type="Proteomes" id="UP001066276">
    <property type="component" value="Chromosome 9"/>
</dbReference>
<gene>
    <name evidence="3" type="ORF">NDU88_001002</name>
</gene>
<dbReference type="PANTHER" id="PTHR23098">
    <property type="entry name" value="AGAP001331-PA-RELATED"/>
    <property type="match status" value="1"/>
</dbReference>
<feature type="domain" description="Myb-like" evidence="2">
    <location>
        <begin position="9"/>
        <end position="79"/>
    </location>
</feature>
<reference evidence="3" key="1">
    <citation type="journal article" date="2022" name="bioRxiv">
        <title>Sequencing and chromosome-scale assembly of the giantPleurodeles waltlgenome.</title>
        <authorList>
            <person name="Brown T."/>
            <person name="Elewa A."/>
            <person name="Iarovenko S."/>
            <person name="Subramanian E."/>
            <person name="Araus A.J."/>
            <person name="Petzold A."/>
            <person name="Susuki M."/>
            <person name="Suzuki K.-i.T."/>
            <person name="Hayashi T."/>
            <person name="Toyoda A."/>
            <person name="Oliveira C."/>
            <person name="Osipova E."/>
            <person name="Leigh N.D."/>
            <person name="Simon A."/>
            <person name="Yun M.H."/>
        </authorList>
    </citation>
    <scope>NUCLEOTIDE SEQUENCE</scope>
    <source>
        <strain evidence="3">20211129_DDA</strain>
        <tissue evidence="3">Liver</tissue>
    </source>
</reference>
<organism evidence="3 4">
    <name type="scientific">Pleurodeles waltl</name>
    <name type="common">Iberian ribbed newt</name>
    <dbReference type="NCBI Taxonomy" id="8319"/>
    <lineage>
        <taxon>Eukaryota</taxon>
        <taxon>Metazoa</taxon>
        <taxon>Chordata</taxon>
        <taxon>Craniata</taxon>
        <taxon>Vertebrata</taxon>
        <taxon>Euteleostomi</taxon>
        <taxon>Amphibia</taxon>
        <taxon>Batrachia</taxon>
        <taxon>Caudata</taxon>
        <taxon>Salamandroidea</taxon>
        <taxon>Salamandridae</taxon>
        <taxon>Pleurodelinae</taxon>
        <taxon>Pleurodeles</taxon>
    </lineage>
</organism>
<dbReference type="GO" id="GO:0005634">
    <property type="term" value="C:nucleus"/>
    <property type="evidence" value="ECO:0007669"/>
    <property type="project" value="TreeGrafter"/>
</dbReference>
<evidence type="ECO:0000259" key="2">
    <source>
        <dbReference type="SMART" id="SM00717"/>
    </source>
</evidence>
<dbReference type="AlphaFoldDB" id="A0AAV7MIG8"/>
<protein>
    <recommendedName>
        <fullName evidence="2">Myb-like domain-containing protein</fullName>
    </recommendedName>
</protein>
<name>A0AAV7MIG8_PLEWA</name>
<dbReference type="Gene3D" id="1.10.10.60">
    <property type="entry name" value="Homeodomain-like"/>
    <property type="match status" value="1"/>
</dbReference>
<sequence length="325" mass="36227">MAEGSPKRRKANFTEAETEALIALVLRHEPMLFAGGAGRASPGQRRRLWEHIRRQVSPLAACPRDVEDLKKRWRDLKRRDRAKLRRLSSELQERGPPTEEGALPTPGGTESPLGASRGYIEQPGLDRQPSVTELKLKEEIVVTIVEQEEERSVHSPVEAPSQYHFPSIETPYLNSFGKPEYKTNFQQQAEESDSSGQDSLYLQQQQIRVMQLGFESVNQNLCLLQHSVQDLSSSVRLMARTLEAIKNVYVKNGAEHVTSDSCTQTTAGCHSPGSPVADDRSRSHVTESSSRSSSRSSSGISQERGPSGFPSLPLKNIKREKNNED</sequence>
<feature type="compositionally biased region" description="Basic and acidic residues" evidence="1">
    <location>
        <begin position="87"/>
        <end position="97"/>
    </location>
</feature>
<accession>A0AAV7MIG8</accession>
<dbReference type="SMART" id="SM00717">
    <property type="entry name" value="SANT"/>
    <property type="match status" value="1"/>
</dbReference>
<evidence type="ECO:0000256" key="1">
    <source>
        <dbReference type="SAM" id="MobiDB-lite"/>
    </source>
</evidence>
<feature type="compositionally biased region" description="Low complexity" evidence="1">
    <location>
        <begin position="286"/>
        <end position="301"/>
    </location>
</feature>
<feature type="region of interest" description="Disordered" evidence="1">
    <location>
        <begin position="259"/>
        <end position="325"/>
    </location>
</feature>